<dbReference type="RefSeq" id="XP_005850326.1">
    <property type="nucleotide sequence ID" value="XM_005850264.1"/>
</dbReference>
<dbReference type="InParanoid" id="E1Z7S8"/>
<dbReference type="EMBL" id="GL433838">
    <property type="protein sequence ID" value="EFN58224.1"/>
    <property type="molecule type" value="Genomic_DNA"/>
</dbReference>
<name>E1Z7S8_CHLVA</name>
<evidence type="ECO:0000256" key="5">
    <source>
        <dbReference type="ARBA" id="ARBA00022692"/>
    </source>
</evidence>
<dbReference type="GO" id="GO:0016020">
    <property type="term" value="C:membrane"/>
    <property type="evidence" value="ECO:0007669"/>
    <property type="project" value="UniProtKB-SubCell"/>
</dbReference>
<comment type="subcellular location">
    <subcellularLocation>
        <location evidence="1">Membrane</location>
        <topology evidence="1">Multi-pass membrane protein</topology>
    </subcellularLocation>
    <subcellularLocation>
        <location evidence="2">Plastid</location>
        <location evidence="2">Chloroplast</location>
    </subcellularLocation>
</comment>
<dbReference type="GeneID" id="17357304"/>
<keyword evidence="6" id="KW-1133">Transmembrane helix</keyword>
<evidence type="ECO:0000256" key="6">
    <source>
        <dbReference type="ARBA" id="ARBA00022989"/>
    </source>
</evidence>
<dbReference type="OrthoDB" id="513190at2759"/>
<evidence type="ECO:0000256" key="7">
    <source>
        <dbReference type="ARBA" id="ARBA00023136"/>
    </source>
</evidence>
<evidence type="ECO:0000313" key="10">
    <source>
        <dbReference type="Proteomes" id="UP000008141"/>
    </source>
</evidence>
<gene>
    <name evidence="9" type="ORF">CHLNCDRAFT_142108</name>
</gene>
<proteinExistence type="inferred from homology"/>
<keyword evidence="4" id="KW-0934">Plastid</keyword>
<dbReference type="PANTHER" id="PTHR14154">
    <property type="entry name" value="UPF0041 BRAIN PROTEIN 44-RELATED"/>
    <property type="match status" value="1"/>
</dbReference>
<dbReference type="OMA" id="VTIDECF"/>
<dbReference type="eggNOG" id="ENOG502SB7Q">
    <property type="taxonomic scope" value="Eukaryota"/>
</dbReference>
<dbReference type="Proteomes" id="UP000008141">
    <property type="component" value="Unassembled WGS sequence"/>
</dbReference>
<dbReference type="KEGG" id="cvr:CHLNCDRAFT_142108"/>
<dbReference type="Gene3D" id="1.10.3460.10">
    <property type="entry name" value="Chlorophyll a/b binding protein domain"/>
    <property type="match status" value="1"/>
</dbReference>
<dbReference type="STRING" id="554065.E1Z7S8"/>
<comment type="similarity">
    <text evidence="8">Belongs to the ELIP/psbS family.</text>
</comment>
<evidence type="ECO:0000256" key="2">
    <source>
        <dbReference type="ARBA" id="ARBA00004229"/>
    </source>
</evidence>
<evidence type="ECO:0000256" key="4">
    <source>
        <dbReference type="ARBA" id="ARBA00022640"/>
    </source>
</evidence>
<protein>
    <submittedName>
        <fullName evidence="9">Uncharacterized protein</fullName>
    </submittedName>
</protein>
<evidence type="ECO:0000256" key="3">
    <source>
        <dbReference type="ARBA" id="ARBA00022528"/>
    </source>
</evidence>
<keyword evidence="3" id="KW-0150">Chloroplast</keyword>
<evidence type="ECO:0000256" key="8">
    <source>
        <dbReference type="ARBA" id="ARBA00037956"/>
    </source>
</evidence>
<dbReference type="Pfam" id="PF00504">
    <property type="entry name" value="Chloroa_b-bind"/>
    <property type="match status" value="1"/>
</dbReference>
<keyword evidence="7" id="KW-0472">Membrane</keyword>
<dbReference type="GO" id="GO:0009507">
    <property type="term" value="C:chloroplast"/>
    <property type="evidence" value="ECO:0007669"/>
    <property type="project" value="UniProtKB-SubCell"/>
</dbReference>
<evidence type="ECO:0000313" key="9">
    <source>
        <dbReference type="EMBL" id="EFN58224.1"/>
    </source>
</evidence>
<evidence type="ECO:0000256" key="1">
    <source>
        <dbReference type="ARBA" id="ARBA00004141"/>
    </source>
</evidence>
<dbReference type="SUPFAM" id="SSF103511">
    <property type="entry name" value="Chlorophyll a-b binding protein"/>
    <property type="match status" value="1"/>
</dbReference>
<reference evidence="9 10" key="1">
    <citation type="journal article" date="2010" name="Plant Cell">
        <title>The Chlorella variabilis NC64A genome reveals adaptation to photosymbiosis, coevolution with viruses, and cryptic sex.</title>
        <authorList>
            <person name="Blanc G."/>
            <person name="Duncan G."/>
            <person name="Agarkova I."/>
            <person name="Borodovsky M."/>
            <person name="Gurnon J."/>
            <person name="Kuo A."/>
            <person name="Lindquist E."/>
            <person name="Lucas S."/>
            <person name="Pangilinan J."/>
            <person name="Polle J."/>
            <person name="Salamov A."/>
            <person name="Terry A."/>
            <person name="Yamada T."/>
            <person name="Dunigan D.D."/>
            <person name="Grigoriev I.V."/>
            <person name="Claverie J.M."/>
            <person name="Van Etten J.L."/>
        </authorList>
    </citation>
    <scope>NUCLEOTIDE SEQUENCE [LARGE SCALE GENOMIC DNA]</scope>
    <source>
        <strain evidence="9 10">NC64A</strain>
    </source>
</reference>
<organism evidence="10">
    <name type="scientific">Chlorella variabilis</name>
    <name type="common">Green alga</name>
    <dbReference type="NCBI Taxonomy" id="554065"/>
    <lineage>
        <taxon>Eukaryota</taxon>
        <taxon>Viridiplantae</taxon>
        <taxon>Chlorophyta</taxon>
        <taxon>core chlorophytes</taxon>
        <taxon>Trebouxiophyceae</taxon>
        <taxon>Chlorellales</taxon>
        <taxon>Chlorellaceae</taxon>
        <taxon>Chlorella clade</taxon>
        <taxon>Chlorella</taxon>
    </lineage>
</organism>
<keyword evidence="10" id="KW-1185">Reference proteome</keyword>
<dbReference type="InterPro" id="IPR022796">
    <property type="entry name" value="Chloroa_b-bind"/>
</dbReference>
<dbReference type="AlphaFoldDB" id="E1Z7S8"/>
<keyword evidence="5" id="KW-0812">Transmembrane</keyword>
<accession>E1Z7S8</accession>
<sequence>MQTIARARVSVRAAASTTAAAAPKKTLQPLNITKRTLIDSSGGRAVRNIDGEIYEVVYNAGSDSVKVVCKSALKEYAAEVGKDSRISIILESATPIAGGPPSFPQLQAVLKFSGAGPEAINGRVAMLTVLGAAAAELATGRTLLEQAGTGAGAAAAVGLMAFVTAASLAPALAGKVPTTRVFPSTTDSYPDQQMPYFWTALAETINGRAAMVGVAGIIANELIRGAPVF</sequence>